<keyword evidence="3" id="KW-1003">Cell membrane</keyword>
<evidence type="ECO:0000313" key="10">
    <source>
        <dbReference type="Proteomes" id="UP000293638"/>
    </source>
</evidence>
<comment type="subcellular location">
    <subcellularLocation>
        <location evidence="1">Cell membrane</location>
        <topology evidence="1">Multi-pass membrane protein</topology>
    </subcellularLocation>
</comment>
<feature type="transmembrane region" description="Helical" evidence="7">
    <location>
        <begin position="256"/>
        <end position="275"/>
    </location>
</feature>
<evidence type="ECO:0000256" key="3">
    <source>
        <dbReference type="ARBA" id="ARBA00022475"/>
    </source>
</evidence>
<organism evidence="9 10">
    <name type="scientific">Motilibacter rhizosphaerae</name>
    <dbReference type="NCBI Taxonomy" id="598652"/>
    <lineage>
        <taxon>Bacteria</taxon>
        <taxon>Bacillati</taxon>
        <taxon>Actinomycetota</taxon>
        <taxon>Actinomycetes</taxon>
        <taxon>Motilibacterales</taxon>
        <taxon>Motilibacteraceae</taxon>
        <taxon>Motilibacter</taxon>
    </lineage>
</organism>
<evidence type="ECO:0000256" key="7">
    <source>
        <dbReference type="SAM" id="Phobius"/>
    </source>
</evidence>
<feature type="transmembrane region" description="Helical" evidence="7">
    <location>
        <begin position="138"/>
        <end position="161"/>
    </location>
</feature>
<keyword evidence="6 7" id="KW-0472">Membrane</keyword>
<feature type="transmembrane region" description="Helical" evidence="7">
    <location>
        <begin position="370"/>
        <end position="392"/>
    </location>
</feature>
<dbReference type="AlphaFoldDB" id="A0A4Q7NQX2"/>
<accession>A0A4Q7NQX2</accession>
<feature type="transmembrane region" description="Helical" evidence="7">
    <location>
        <begin position="42"/>
        <end position="63"/>
    </location>
</feature>
<evidence type="ECO:0000256" key="5">
    <source>
        <dbReference type="ARBA" id="ARBA00022989"/>
    </source>
</evidence>
<dbReference type="Proteomes" id="UP000293638">
    <property type="component" value="Unassembled WGS sequence"/>
</dbReference>
<evidence type="ECO:0000259" key="8">
    <source>
        <dbReference type="PROSITE" id="PS50850"/>
    </source>
</evidence>
<feature type="transmembrane region" description="Helical" evidence="7">
    <location>
        <begin position="75"/>
        <end position="93"/>
    </location>
</feature>
<dbReference type="EMBL" id="SGXD01000003">
    <property type="protein sequence ID" value="RZS87508.1"/>
    <property type="molecule type" value="Genomic_DNA"/>
</dbReference>
<evidence type="ECO:0000313" key="9">
    <source>
        <dbReference type="EMBL" id="RZS87508.1"/>
    </source>
</evidence>
<evidence type="ECO:0000256" key="2">
    <source>
        <dbReference type="ARBA" id="ARBA00022448"/>
    </source>
</evidence>
<evidence type="ECO:0000256" key="4">
    <source>
        <dbReference type="ARBA" id="ARBA00022692"/>
    </source>
</evidence>
<dbReference type="GO" id="GO:0005886">
    <property type="term" value="C:plasma membrane"/>
    <property type="evidence" value="ECO:0007669"/>
    <property type="project" value="UniProtKB-SubCell"/>
</dbReference>
<gene>
    <name evidence="9" type="ORF">EV189_2939</name>
</gene>
<dbReference type="PROSITE" id="PS50850">
    <property type="entry name" value="MFS"/>
    <property type="match status" value="1"/>
</dbReference>
<dbReference type="OrthoDB" id="9775268at2"/>
<name>A0A4Q7NQX2_9ACTN</name>
<dbReference type="Pfam" id="PF05977">
    <property type="entry name" value="MFS_3"/>
    <property type="match status" value="1"/>
</dbReference>
<feature type="transmembrane region" description="Helical" evidence="7">
    <location>
        <begin position="282"/>
        <end position="302"/>
    </location>
</feature>
<dbReference type="PANTHER" id="PTHR23513:SF11">
    <property type="entry name" value="STAPHYLOFERRIN A TRANSPORTER"/>
    <property type="match status" value="1"/>
</dbReference>
<keyword evidence="5 7" id="KW-1133">Transmembrane helix</keyword>
<feature type="transmembrane region" description="Helical" evidence="7">
    <location>
        <begin position="222"/>
        <end position="244"/>
    </location>
</feature>
<dbReference type="GO" id="GO:0022857">
    <property type="term" value="F:transmembrane transporter activity"/>
    <property type="evidence" value="ECO:0007669"/>
    <property type="project" value="InterPro"/>
</dbReference>
<dbReference type="InterPro" id="IPR020846">
    <property type="entry name" value="MFS_dom"/>
</dbReference>
<keyword evidence="2" id="KW-0813">Transport</keyword>
<evidence type="ECO:0000256" key="6">
    <source>
        <dbReference type="ARBA" id="ARBA00023136"/>
    </source>
</evidence>
<dbReference type="SUPFAM" id="SSF103473">
    <property type="entry name" value="MFS general substrate transporter"/>
    <property type="match status" value="1"/>
</dbReference>
<comment type="caution">
    <text evidence="9">The sequence shown here is derived from an EMBL/GenBank/DDBJ whole genome shotgun (WGS) entry which is preliminary data.</text>
</comment>
<feature type="transmembrane region" description="Helical" evidence="7">
    <location>
        <begin position="342"/>
        <end position="364"/>
    </location>
</feature>
<protein>
    <submittedName>
        <fullName evidence="9">Putative MFS family arabinose efflux permease</fullName>
    </submittedName>
</protein>
<proteinExistence type="predicted"/>
<sequence length="413" mass="43336">MFHALRNRNYRLFWYGSVVSNTGTWMQRIAQDWLVLQLTSSGTALGITTALQFLPVLLFGLQGGVLADRLPKRQILLVTQTVMGLAALVLGLLEVAGVVQVWHVYLLAAVLGLGAAFDNPARQSFVIEMVGKEDLSNAIGLNATAFNMGRVVGPAVAGLLISASHQHTGPVFLINAASFLAILVALGRMRESELEASPRRSAGKGALREGLRYVRSNREVRTILLVTACFGTFGMNFSITTALMAKDVYGKGAGGYGLLGTVMAVGSLTGALLAARREAPQLKVFLAAVIAFGVLESVSGLMPSYVSFAVVLVPLGLTSITALNTANALLQTRSDPVMRGRVLSLHVLVVFGTAPLVSPLIGWVGEEFGARWSLSGGGVLSLVGGVAGAVYLGRQRTVPVAAVEPEPVAASAA</sequence>
<feature type="transmembrane region" description="Helical" evidence="7">
    <location>
        <begin position="12"/>
        <end position="30"/>
    </location>
</feature>
<keyword evidence="4 7" id="KW-0812">Transmembrane</keyword>
<dbReference type="Gene3D" id="1.20.1250.20">
    <property type="entry name" value="MFS general substrate transporter like domains"/>
    <property type="match status" value="1"/>
</dbReference>
<feature type="transmembrane region" description="Helical" evidence="7">
    <location>
        <begin position="167"/>
        <end position="186"/>
    </location>
</feature>
<dbReference type="InterPro" id="IPR036259">
    <property type="entry name" value="MFS_trans_sf"/>
</dbReference>
<keyword evidence="10" id="KW-1185">Reference proteome</keyword>
<dbReference type="CDD" id="cd06173">
    <property type="entry name" value="MFS_MefA_like"/>
    <property type="match status" value="1"/>
</dbReference>
<feature type="transmembrane region" description="Helical" evidence="7">
    <location>
        <begin position="99"/>
        <end position="117"/>
    </location>
</feature>
<feature type="transmembrane region" description="Helical" evidence="7">
    <location>
        <begin position="308"/>
        <end position="330"/>
    </location>
</feature>
<dbReference type="PANTHER" id="PTHR23513">
    <property type="entry name" value="INTEGRAL MEMBRANE EFFLUX PROTEIN-RELATED"/>
    <property type="match status" value="1"/>
</dbReference>
<dbReference type="InterPro" id="IPR010290">
    <property type="entry name" value="TM_effector"/>
</dbReference>
<reference evidence="9 10" key="1">
    <citation type="submission" date="2019-02" db="EMBL/GenBank/DDBJ databases">
        <title>Genomic Encyclopedia of Type Strains, Phase IV (KMG-IV): sequencing the most valuable type-strain genomes for metagenomic binning, comparative biology and taxonomic classification.</title>
        <authorList>
            <person name="Goeker M."/>
        </authorList>
    </citation>
    <scope>NUCLEOTIDE SEQUENCE [LARGE SCALE GENOMIC DNA]</scope>
    <source>
        <strain evidence="9 10">DSM 45622</strain>
    </source>
</reference>
<feature type="domain" description="Major facilitator superfamily (MFS) profile" evidence="8">
    <location>
        <begin position="1"/>
        <end position="413"/>
    </location>
</feature>
<dbReference type="RefSeq" id="WP_130493622.1">
    <property type="nucleotide sequence ID" value="NZ_SGXD01000003.1"/>
</dbReference>
<evidence type="ECO:0000256" key="1">
    <source>
        <dbReference type="ARBA" id="ARBA00004651"/>
    </source>
</evidence>